<gene>
    <name evidence="2" type="ORF">LZG35_04580</name>
</gene>
<dbReference type="PANTHER" id="PTHR45288:SF2">
    <property type="entry name" value="THIOREDOXIN FAMILY PROTEIN"/>
    <property type="match status" value="1"/>
</dbReference>
<dbReference type="InterPro" id="IPR004045">
    <property type="entry name" value="Glutathione_S-Trfase_N"/>
</dbReference>
<dbReference type="SFLD" id="SFLDS00019">
    <property type="entry name" value="Glutathione_Transferase_(cytos"/>
    <property type="match status" value="1"/>
</dbReference>
<dbReference type="InterPro" id="IPR011767">
    <property type="entry name" value="GLR_AS"/>
</dbReference>
<keyword evidence="3" id="KW-1185">Reference proteome</keyword>
<dbReference type="EMBL" id="JAJVKT010000004">
    <property type="protein sequence ID" value="MCE7507900.1"/>
    <property type="molecule type" value="Genomic_DNA"/>
</dbReference>
<dbReference type="SUPFAM" id="SSF52833">
    <property type="entry name" value="Thioredoxin-like"/>
    <property type="match status" value="2"/>
</dbReference>
<evidence type="ECO:0000313" key="3">
    <source>
        <dbReference type="Proteomes" id="UP001107961"/>
    </source>
</evidence>
<name>A0A9Q3ZC31_9GAMM</name>
<dbReference type="Gene3D" id="3.40.30.10">
    <property type="entry name" value="Glutaredoxin"/>
    <property type="match status" value="2"/>
</dbReference>
<dbReference type="InterPro" id="IPR040079">
    <property type="entry name" value="Glutathione_S-Trfase"/>
</dbReference>
<dbReference type="PANTHER" id="PTHR45288">
    <property type="entry name" value="THIOREDOXIN FAMILY PROTEIN"/>
    <property type="match status" value="1"/>
</dbReference>
<proteinExistence type="predicted"/>
<comment type="caution">
    <text evidence="2">The sequence shown here is derived from an EMBL/GenBank/DDBJ whole genome shotgun (WGS) entry which is preliminary data.</text>
</comment>
<dbReference type="InterPro" id="IPR036249">
    <property type="entry name" value="Thioredoxin-like_sf"/>
</dbReference>
<organism evidence="2 3">
    <name type="scientific">Alloalcanivorax xenomutans</name>
    <dbReference type="NCBI Taxonomy" id="1094342"/>
    <lineage>
        <taxon>Bacteria</taxon>
        <taxon>Pseudomonadati</taxon>
        <taxon>Pseudomonadota</taxon>
        <taxon>Gammaproteobacteria</taxon>
        <taxon>Oceanospirillales</taxon>
        <taxon>Alcanivoracaceae</taxon>
        <taxon>Alloalcanivorax</taxon>
    </lineage>
</organism>
<sequence length="259" mass="29741">MSYLDIVRSLASSAAQNGRGIATRPRDKQPEEPLELYDIEACPYCRLVRETLTELDLDVLIFPCPKGGNRYRPLVENLGGQTRFPFLMDPNTGAALYESEDIIDYLHREYGDRLPPGRGLASRLRLVSSFAASVPRGRRGLRARPAGLAERPLELYSFEASPFARLVRERLCEMQLPYLIRQCGRDQWMDWVLPAVRDRLNLNYRPSQRNRRRLITITDMVAIPYLVDPNTGEERYESASILEYLDYAYQEPDTAPRAV</sequence>
<dbReference type="AlphaFoldDB" id="A0A9Q3ZC31"/>
<feature type="domain" description="GST N-terminal" evidence="1">
    <location>
        <begin position="151"/>
        <end position="253"/>
    </location>
</feature>
<evidence type="ECO:0000313" key="2">
    <source>
        <dbReference type="EMBL" id="MCE7507900.1"/>
    </source>
</evidence>
<protein>
    <submittedName>
        <fullName evidence="2">Glutathione S-transferase N-terminal domain-containing protein</fullName>
    </submittedName>
</protein>
<dbReference type="Proteomes" id="UP001107961">
    <property type="component" value="Unassembled WGS sequence"/>
</dbReference>
<dbReference type="SFLD" id="SFLDG01181">
    <property type="entry name" value="SUF2"/>
    <property type="match status" value="1"/>
</dbReference>
<dbReference type="PROSITE" id="PS51354">
    <property type="entry name" value="GLUTAREDOXIN_2"/>
    <property type="match status" value="1"/>
</dbReference>
<dbReference type="Pfam" id="PF13417">
    <property type="entry name" value="GST_N_3"/>
    <property type="match status" value="2"/>
</dbReference>
<dbReference type="SFLD" id="SFLDG01202">
    <property type="entry name" value="SUF2.2"/>
    <property type="match status" value="1"/>
</dbReference>
<dbReference type="KEGG" id="axe:P40_13545"/>
<dbReference type="RefSeq" id="WP_080531193.1">
    <property type="nucleotide sequence ID" value="NZ_CP012331.1"/>
</dbReference>
<accession>A0A9Q3ZC31</accession>
<evidence type="ECO:0000259" key="1">
    <source>
        <dbReference type="PROSITE" id="PS50404"/>
    </source>
</evidence>
<reference evidence="2" key="1">
    <citation type="submission" date="2022-01" db="EMBL/GenBank/DDBJ databases">
        <authorList>
            <person name="Karlyshev A.V."/>
            <person name="Jaspars M."/>
        </authorList>
    </citation>
    <scope>NUCLEOTIDE SEQUENCE</scope>
    <source>
        <strain evidence="2">AGSA3-2</strain>
    </source>
</reference>
<dbReference type="PROSITE" id="PS00195">
    <property type="entry name" value="GLUTAREDOXIN_1"/>
    <property type="match status" value="1"/>
</dbReference>
<dbReference type="PROSITE" id="PS50404">
    <property type="entry name" value="GST_NTER"/>
    <property type="match status" value="1"/>
</dbReference>